<name>A0A934JV09_9BACT</name>
<accession>A0A934JV09</accession>
<dbReference type="Proteomes" id="UP000606991">
    <property type="component" value="Unassembled WGS sequence"/>
</dbReference>
<evidence type="ECO:0000313" key="2">
    <source>
        <dbReference type="Proteomes" id="UP000606991"/>
    </source>
</evidence>
<evidence type="ECO:0000313" key="1">
    <source>
        <dbReference type="EMBL" id="MBJ7593575.1"/>
    </source>
</evidence>
<proteinExistence type="predicted"/>
<protein>
    <submittedName>
        <fullName evidence="1">Uncharacterized protein</fullName>
    </submittedName>
</protein>
<dbReference type="EMBL" id="JAEKNS010000025">
    <property type="protein sequence ID" value="MBJ7593575.1"/>
    <property type="molecule type" value="Genomic_DNA"/>
</dbReference>
<organism evidence="1 2">
    <name type="scientific">Candidatus Aeolococcus gillhamiae</name>
    <dbReference type="NCBI Taxonomy" id="3127015"/>
    <lineage>
        <taxon>Bacteria</taxon>
        <taxon>Bacillati</taxon>
        <taxon>Candidatus Dormiibacterota</taxon>
        <taxon>Candidatus Dormibacteria</taxon>
        <taxon>Candidatus Aeolococcales</taxon>
        <taxon>Candidatus Aeolococcaceae</taxon>
        <taxon>Candidatus Aeolococcus</taxon>
    </lineage>
</organism>
<dbReference type="AlphaFoldDB" id="A0A934JV09"/>
<reference evidence="1 2" key="1">
    <citation type="submission" date="2020-10" db="EMBL/GenBank/DDBJ databases">
        <title>Ca. Dormibacterota MAGs.</title>
        <authorList>
            <person name="Montgomery K."/>
        </authorList>
    </citation>
    <scope>NUCLEOTIDE SEQUENCE [LARGE SCALE GENOMIC DNA]</scope>
    <source>
        <strain evidence="1">SC8812_S17_18</strain>
    </source>
</reference>
<comment type="caution">
    <text evidence="1">The sequence shown here is derived from an EMBL/GenBank/DDBJ whole genome shotgun (WGS) entry which is preliminary data.</text>
</comment>
<gene>
    <name evidence="1" type="ORF">JF886_01730</name>
</gene>
<dbReference type="RefSeq" id="WP_337308975.1">
    <property type="nucleotide sequence ID" value="NZ_JAEKNS010000025.1"/>
</dbReference>
<sequence>MSEHQHGHPDTSQGWCCDGKTYTEATAGGGECCQPRGTKLEDLPAEAQELARKHLSEVAVTE</sequence>